<feature type="compositionally biased region" description="Basic and acidic residues" evidence="1">
    <location>
        <begin position="1"/>
        <end position="12"/>
    </location>
</feature>
<evidence type="ECO:0000259" key="2">
    <source>
        <dbReference type="Pfam" id="PF14420"/>
    </source>
</evidence>
<reference evidence="3" key="2">
    <citation type="submission" date="2020-03" db="EMBL/GenBank/DDBJ databases">
        <authorList>
            <person name="Fu F.-F."/>
            <person name="Chen J."/>
        </authorList>
    </citation>
    <scope>NUCLEOTIDE SEQUENCE</scope>
    <source>
        <strain evidence="3">Lc1</strain>
    </source>
</reference>
<feature type="compositionally biased region" description="Polar residues" evidence="1">
    <location>
        <begin position="15"/>
        <end position="25"/>
    </location>
</feature>
<reference evidence="3" key="1">
    <citation type="journal article" date="2020" name="Phytopathology">
        <title>Genome sequence and comparative analysis of Colletotrichum gloeosporioides isolated from Liriodendron leaves.</title>
        <authorList>
            <person name="Fu F.F."/>
            <person name="Hao Z."/>
            <person name="Wang P."/>
            <person name="Lu Y."/>
            <person name="Xue L.J."/>
            <person name="Wei G."/>
            <person name="Tian Y."/>
            <person name="Baishi H."/>
            <person name="Xu H."/>
            <person name="Shi J."/>
            <person name="Cheng T."/>
            <person name="Wang G."/>
            <person name="Yi Y."/>
            <person name="Chen J."/>
        </authorList>
    </citation>
    <scope>NUCLEOTIDE SEQUENCE</scope>
    <source>
        <strain evidence="3">Lc1</strain>
    </source>
</reference>
<sequence>MILNRIDDRPETPARATSQDGSKTPSGYKLLAPKPHQRTAPNLSLRVLESPESSGQAEPRRPQTLKEWNTMKDIIRQLYLVENFTLEEVANTMLREHSFAATYGSFPTLARHHASYRSFIP</sequence>
<accession>A0A8H4FEF3</accession>
<evidence type="ECO:0000313" key="4">
    <source>
        <dbReference type="Proteomes" id="UP000613401"/>
    </source>
</evidence>
<protein>
    <recommendedName>
        <fullName evidence="2">Clr5 domain-containing protein</fullName>
    </recommendedName>
</protein>
<feature type="region of interest" description="Disordered" evidence="1">
    <location>
        <begin position="1"/>
        <end position="64"/>
    </location>
</feature>
<keyword evidence="4" id="KW-1185">Reference proteome</keyword>
<dbReference type="Proteomes" id="UP000613401">
    <property type="component" value="Unassembled WGS sequence"/>
</dbReference>
<dbReference type="AlphaFoldDB" id="A0A8H4FEF3"/>
<dbReference type="EMBL" id="WVTB01000091">
    <property type="protein sequence ID" value="KAF3798845.1"/>
    <property type="molecule type" value="Genomic_DNA"/>
</dbReference>
<dbReference type="GeneID" id="69015444"/>
<gene>
    <name evidence="3" type="ORF">GCG54_00008303</name>
</gene>
<proteinExistence type="predicted"/>
<dbReference type="RefSeq" id="XP_045258005.1">
    <property type="nucleotide sequence ID" value="XM_045408271.1"/>
</dbReference>
<dbReference type="Pfam" id="PF14420">
    <property type="entry name" value="Clr5"/>
    <property type="match status" value="1"/>
</dbReference>
<dbReference type="InterPro" id="IPR025676">
    <property type="entry name" value="Clr5_dom"/>
</dbReference>
<evidence type="ECO:0000256" key="1">
    <source>
        <dbReference type="SAM" id="MobiDB-lite"/>
    </source>
</evidence>
<feature type="domain" description="Clr5" evidence="2">
    <location>
        <begin position="66"/>
        <end position="103"/>
    </location>
</feature>
<name>A0A8H4FEF3_COLGL</name>
<comment type="caution">
    <text evidence="3">The sequence shown here is derived from an EMBL/GenBank/DDBJ whole genome shotgun (WGS) entry which is preliminary data.</text>
</comment>
<organism evidence="3 4">
    <name type="scientific">Colletotrichum gloeosporioides</name>
    <name type="common">Anthracnose fungus</name>
    <name type="synonym">Glomerella cingulata</name>
    <dbReference type="NCBI Taxonomy" id="474922"/>
    <lineage>
        <taxon>Eukaryota</taxon>
        <taxon>Fungi</taxon>
        <taxon>Dikarya</taxon>
        <taxon>Ascomycota</taxon>
        <taxon>Pezizomycotina</taxon>
        <taxon>Sordariomycetes</taxon>
        <taxon>Hypocreomycetidae</taxon>
        <taxon>Glomerellales</taxon>
        <taxon>Glomerellaceae</taxon>
        <taxon>Colletotrichum</taxon>
        <taxon>Colletotrichum gloeosporioides species complex</taxon>
    </lineage>
</organism>
<evidence type="ECO:0000313" key="3">
    <source>
        <dbReference type="EMBL" id="KAF3798845.1"/>
    </source>
</evidence>